<protein>
    <submittedName>
        <fullName evidence="1">12321_t:CDS:1</fullName>
    </submittedName>
</protein>
<accession>A0ACA9JXJ1</accession>
<evidence type="ECO:0000313" key="2">
    <source>
        <dbReference type="Proteomes" id="UP000789525"/>
    </source>
</evidence>
<gene>
    <name evidence="1" type="ORF">ACOLOM_LOCUS213</name>
</gene>
<dbReference type="Proteomes" id="UP000789525">
    <property type="component" value="Unassembled WGS sequence"/>
</dbReference>
<organism evidence="1 2">
    <name type="scientific">Acaulospora colombiana</name>
    <dbReference type="NCBI Taxonomy" id="27376"/>
    <lineage>
        <taxon>Eukaryota</taxon>
        <taxon>Fungi</taxon>
        <taxon>Fungi incertae sedis</taxon>
        <taxon>Mucoromycota</taxon>
        <taxon>Glomeromycotina</taxon>
        <taxon>Glomeromycetes</taxon>
        <taxon>Diversisporales</taxon>
        <taxon>Acaulosporaceae</taxon>
        <taxon>Acaulospora</taxon>
    </lineage>
</organism>
<sequence>LKAKNNNQVLEWIPYNRFRDLTFVARGGFASVYYAIWVDGFIRKWDHKEGKWERKGRWKVALKVLDCSNKVTPEFFAELYETFYRWYWDLRDGKVTPVSTAFIAADDNMPQPDTPASSRPVTQTHPLAIYTSRLLNFSNLPEPVNAPSSQYGRSSTTSNENPNNRNDEETDAYVTRQYENDLILEPEALATSKIKDEEVAVVECCTSSTPIKKEFETKAVKRELEYIEIKDEDDHKSMYPSTFLYPTTVRPTPSRRNHGNATATAPHRNTQDWTEAEDYALLSGIQTHGGKWSIICREIDTGRTPVQCFRRWNKMEVSLNFGSGDENWQSFVLLHGDANEGPNKGGGELNVISIVDGKQTDQTNNRDDNCGEEHGVQGIDSYQQIQGGSHQDPSGVDLERAMDKEKVNGILWWIEREVPAYQE</sequence>
<name>A0ACA9JXJ1_9GLOM</name>
<evidence type="ECO:0000313" key="1">
    <source>
        <dbReference type="EMBL" id="CAG8440826.1"/>
    </source>
</evidence>
<reference evidence="1" key="1">
    <citation type="submission" date="2021-06" db="EMBL/GenBank/DDBJ databases">
        <authorList>
            <person name="Kallberg Y."/>
            <person name="Tangrot J."/>
            <person name="Rosling A."/>
        </authorList>
    </citation>
    <scope>NUCLEOTIDE SEQUENCE</scope>
    <source>
        <strain evidence="1">CL356</strain>
    </source>
</reference>
<dbReference type="EMBL" id="CAJVPT010000220">
    <property type="protein sequence ID" value="CAG8440826.1"/>
    <property type="molecule type" value="Genomic_DNA"/>
</dbReference>
<proteinExistence type="predicted"/>
<feature type="non-terminal residue" evidence="1">
    <location>
        <position position="1"/>
    </location>
</feature>
<comment type="caution">
    <text evidence="1">The sequence shown here is derived from an EMBL/GenBank/DDBJ whole genome shotgun (WGS) entry which is preliminary data.</text>
</comment>
<keyword evidence="2" id="KW-1185">Reference proteome</keyword>